<dbReference type="InterPro" id="IPR044580">
    <property type="entry name" value="MTAN"/>
</dbReference>
<dbReference type="CDD" id="cd09008">
    <property type="entry name" value="MTAN"/>
    <property type="match status" value="1"/>
</dbReference>
<dbReference type="OrthoDB" id="1153057at2759"/>
<dbReference type="Proteomes" id="UP000693970">
    <property type="component" value="Unassembled WGS sequence"/>
</dbReference>
<accession>A0A9K3KIS0</accession>
<gene>
    <name evidence="3" type="ORF">IV203_022003</name>
</gene>
<evidence type="ECO:0000256" key="1">
    <source>
        <dbReference type="SAM" id="SignalP"/>
    </source>
</evidence>
<dbReference type="InterPro" id="IPR000845">
    <property type="entry name" value="Nucleoside_phosphorylase_d"/>
</dbReference>
<feature type="domain" description="Nucleoside phosphorylase" evidence="2">
    <location>
        <begin position="37"/>
        <end position="264"/>
    </location>
</feature>
<organism evidence="3 4">
    <name type="scientific">Nitzschia inconspicua</name>
    <dbReference type="NCBI Taxonomy" id="303405"/>
    <lineage>
        <taxon>Eukaryota</taxon>
        <taxon>Sar</taxon>
        <taxon>Stramenopiles</taxon>
        <taxon>Ochrophyta</taxon>
        <taxon>Bacillariophyta</taxon>
        <taxon>Bacillariophyceae</taxon>
        <taxon>Bacillariophycidae</taxon>
        <taxon>Bacillariales</taxon>
        <taxon>Bacillariaceae</taxon>
        <taxon>Nitzschia</taxon>
    </lineage>
</organism>
<evidence type="ECO:0000313" key="4">
    <source>
        <dbReference type="Proteomes" id="UP000693970"/>
    </source>
</evidence>
<evidence type="ECO:0000259" key="2">
    <source>
        <dbReference type="Pfam" id="PF01048"/>
    </source>
</evidence>
<feature type="signal peptide" evidence="1">
    <location>
        <begin position="1"/>
        <end position="20"/>
    </location>
</feature>
<reference evidence="3" key="2">
    <citation type="submission" date="2021-04" db="EMBL/GenBank/DDBJ databases">
        <authorList>
            <person name="Podell S."/>
        </authorList>
    </citation>
    <scope>NUCLEOTIDE SEQUENCE</scope>
    <source>
        <strain evidence="3">Hildebrandi</strain>
    </source>
</reference>
<dbReference type="GO" id="GO:0009116">
    <property type="term" value="P:nucleoside metabolic process"/>
    <property type="evidence" value="ECO:0007669"/>
    <property type="project" value="InterPro"/>
</dbReference>
<keyword evidence="4" id="KW-1185">Reference proteome</keyword>
<dbReference type="EMBL" id="JAGRRH010000023">
    <property type="protein sequence ID" value="KAG7343995.1"/>
    <property type="molecule type" value="Genomic_DNA"/>
</dbReference>
<dbReference type="PANTHER" id="PTHR46994">
    <property type="entry name" value="5'-METHYLTHIOADENOSINE/S-ADENOSYLHOMOCYSTEINE NUCLEOSIDASE 1"/>
    <property type="match status" value="1"/>
</dbReference>
<evidence type="ECO:0000313" key="3">
    <source>
        <dbReference type="EMBL" id="KAG7343995.1"/>
    </source>
</evidence>
<protein>
    <submittedName>
        <fullName evidence="3">Phosphorylase superfamily protein</fullName>
    </submittedName>
</protein>
<dbReference type="GO" id="GO:0019509">
    <property type="term" value="P:L-methionine salvage from methylthioadenosine"/>
    <property type="evidence" value="ECO:0007669"/>
    <property type="project" value="InterPro"/>
</dbReference>
<proteinExistence type="predicted"/>
<dbReference type="AlphaFoldDB" id="A0A9K3KIS0"/>
<dbReference type="GO" id="GO:0008930">
    <property type="term" value="F:methylthioadenosine nucleosidase activity"/>
    <property type="evidence" value="ECO:0007669"/>
    <property type="project" value="InterPro"/>
</dbReference>
<dbReference type="Pfam" id="PF01048">
    <property type="entry name" value="PNP_UDP_1"/>
    <property type="match status" value="1"/>
</dbReference>
<name>A0A9K3KIS0_9STRA</name>
<feature type="chain" id="PRO_5039931438" evidence="1">
    <location>
        <begin position="21"/>
        <end position="278"/>
    </location>
</feature>
<keyword evidence="1" id="KW-0732">Signal</keyword>
<comment type="caution">
    <text evidence="3">The sequence shown here is derived from an EMBL/GenBank/DDBJ whole genome shotgun (WGS) entry which is preliminary data.</text>
</comment>
<dbReference type="PANTHER" id="PTHR46994:SF1">
    <property type="entry name" value="5'-METHYLTHIOADENOSINE NUCLEOSIDASE"/>
    <property type="match status" value="1"/>
</dbReference>
<sequence length="278" mass="30067">MHPFTACTFLLLFFAALVSSTKLESMTIQHVLVPIVMEAEAKPFVDHLGLELVEGFFPPHTPFLAYQGEHHNCKVTVVTMGKDTVYGTGMDNVGTTSAALGTFLALSRSEADGNPAQLVMNAGTCGGFQRQGGGIGDVYLTTGVAHHDRRIPIPGFDVYGIGKLETLNPTTMAKTLGYKTGICTTGNSLDWVEKDDEFMKDNNASCKDMEAASIAWIAKMHDVPYLGVKVVTDIVDGPHPTQDEFLENLHSAAKSLQDALPKVLEYVTDKTGQSDQEL</sequence>
<reference evidence="3" key="1">
    <citation type="journal article" date="2021" name="Sci. Rep.">
        <title>Diploid genomic architecture of Nitzschia inconspicua, an elite biomass production diatom.</title>
        <authorList>
            <person name="Oliver A."/>
            <person name="Podell S."/>
            <person name="Pinowska A."/>
            <person name="Traller J.C."/>
            <person name="Smith S.R."/>
            <person name="McClure R."/>
            <person name="Beliaev A."/>
            <person name="Bohutskyi P."/>
            <person name="Hill E.A."/>
            <person name="Rabines A."/>
            <person name="Zheng H."/>
            <person name="Allen L.Z."/>
            <person name="Kuo A."/>
            <person name="Grigoriev I.V."/>
            <person name="Allen A.E."/>
            <person name="Hazlebeck D."/>
            <person name="Allen E.E."/>
        </authorList>
    </citation>
    <scope>NUCLEOTIDE SEQUENCE</scope>
    <source>
        <strain evidence="3">Hildebrandi</strain>
    </source>
</reference>